<dbReference type="Pfam" id="PF13572">
    <property type="entry name" value="DUF4134"/>
    <property type="match status" value="1"/>
</dbReference>
<reference evidence="4" key="1">
    <citation type="journal article" date="2019" name="Int. J. Syst. Evol. Microbiol.">
        <title>The Global Catalogue of Microorganisms (GCM) 10K type strain sequencing project: providing services to taxonomists for standard genome sequencing and annotation.</title>
        <authorList>
            <consortium name="The Broad Institute Genomics Platform"/>
            <consortium name="The Broad Institute Genome Sequencing Center for Infectious Disease"/>
            <person name="Wu L."/>
            <person name="Ma J."/>
        </authorList>
    </citation>
    <scope>NUCLEOTIDE SEQUENCE [LARGE SCALE GENOMIC DNA]</scope>
    <source>
        <strain evidence="4">KCTC 42662</strain>
    </source>
</reference>
<evidence type="ECO:0000313" key="3">
    <source>
        <dbReference type="EMBL" id="MFD2549244.1"/>
    </source>
</evidence>
<dbReference type="InterPro" id="IPR025408">
    <property type="entry name" value="DUF4134"/>
</dbReference>
<dbReference type="EMBL" id="JBHULR010000015">
    <property type="protein sequence ID" value="MFD2549244.1"/>
    <property type="molecule type" value="Genomic_DNA"/>
</dbReference>
<evidence type="ECO:0000256" key="2">
    <source>
        <dbReference type="SAM" id="SignalP"/>
    </source>
</evidence>
<evidence type="ECO:0000256" key="1">
    <source>
        <dbReference type="SAM" id="Phobius"/>
    </source>
</evidence>
<feature type="transmembrane region" description="Helical" evidence="1">
    <location>
        <begin position="51"/>
        <end position="71"/>
    </location>
</feature>
<keyword evidence="1" id="KW-1133">Transmembrane helix</keyword>
<feature type="chain" id="PRO_5047266599" evidence="2">
    <location>
        <begin position="28"/>
        <end position="106"/>
    </location>
</feature>
<dbReference type="Proteomes" id="UP001597545">
    <property type="component" value="Unassembled WGS sequence"/>
</dbReference>
<feature type="transmembrane region" description="Helical" evidence="1">
    <location>
        <begin position="83"/>
        <end position="105"/>
    </location>
</feature>
<organism evidence="3 4">
    <name type="scientific">Sphingobacterium suaedae</name>
    <dbReference type="NCBI Taxonomy" id="1686402"/>
    <lineage>
        <taxon>Bacteria</taxon>
        <taxon>Pseudomonadati</taxon>
        <taxon>Bacteroidota</taxon>
        <taxon>Sphingobacteriia</taxon>
        <taxon>Sphingobacteriales</taxon>
        <taxon>Sphingobacteriaceae</taxon>
        <taxon>Sphingobacterium</taxon>
    </lineage>
</organism>
<keyword evidence="1" id="KW-0472">Membrane</keyword>
<name>A0ABW5KKR4_9SPHI</name>
<proteinExistence type="predicted"/>
<accession>A0ABW5KKR4</accession>
<gene>
    <name evidence="3" type="ORF">ACFSR5_16470</name>
</gene>
<dbReference type="PROSITE" id="PS51257">
    <property type="entry name" value="PROKAR_LIPOPROTEIN"/>
    <property type="match status" value="1"/>
</dbReference>
<keyword evidence="2" id="KW-0732">Signal</keyword>
<feature type="signal peptide" evidence="2">
    <location>
        <begin position="1"/>
        <end position="27"/>
    </location>
</feature>
<dbReference type="RefSeq" id="WP_380905562.1">
    <property type="nucleotide sequence ID" value="NZ_JBHUEG010000012.1"/>
</dbReference>
<sequence length="106" mass="11859">MKANGSISSYFVASILLVICSCLTARAQPGLDEFKAVTGEVYDWYFRLYDLIVVLGACCGLIGGARIYANWQAGENHIDRQVMGWLFSCLFLSMIWAILQTIYGIY</sequence>
<evidence type="ECO:0000313" key="4">
    <source>
        <dbReference type="Proteomes" id="UP001597545"/>
    </source>
</evidence>
<keyword evidence="1" id="KW-0812">Transmembrane</keyword>
<comment type="caution">
    <text evidence="3">The sequence shown here is derived from an EMBL/GenBank/DDBJ whole genome shotgun (WGS) entry which is preliminary data.</text>
</comment>
<protein>
    <submittedName>
        <fullName evidence="3">DUF4134 family protein</fullName>
    </submittedName>
</protein>
<keyword evidence="4" id="KW-1185">Reference proteome</keyword>